<dbReference type="Proteomes" id="UP000193240">
    <property type="component" value="Unassembled WGS sequence"/>
</dbReference>
<keyword evidence="3" id="KW-1185">Reference proteome</keyword>
<keyword evidence="1" id="KW-1133">Transmembrane helix</keyword>
<dbReference type="InParanoid" id="A0A1Y2LVM8"/>
<dbReference type="EMBL" id="KZ107848">
    <property type="protein sequence ID" value="OSS47662.1"/>
    <property type="molecule type" value="Genomic_DNA"/>
</dbReference>
<keyword evidence="1" id="KW-0812">Transmembrane</keyword>
<evidence type="ECO:0008006" key="4">
    <source>
        <dbReference type="Google" id="ProtNLM"/>
    </source>
</evidence>
<evidence type="ECO:0000313" key="3">
    <source>
        <dbReference type="Proteomes" id="UP000193240"/>
    </source>
</evidence>
<organism evidence="2 3">
    <name type="scientific">Epicoccum nigrum</name>
    <name type="common">Soil fungus</name>
    <name type="synonym">Epicoccum purpurascens</name>
    <dbReference type="NCBI Taxonomy" id="105696"/>
    <lineage>
        <taxon>Eukaryota</taxon>
        <taxon>Fungi</taxon>
        <taxon>Dikarya</taxon>
        <taxon>Ascomycota</taxon>
        <taxon>Pezizomycotina</taxon>
        <taxon>Dothideomycetes</taxon>
        <taxon>Pleosporomycetidae</taxon>
        <taxon>Pleosporales</taxon>
        <taxon>Pleosporineae</taxon>
        <taxon>Didymellaceae</taxon>
        <taxon>Epicoccum</taxon>
    </lineage>
</organism>
<gene>
    <name evidence="2" type="ORF">B5807_07228</name>
</gene>
<keyword evidence="1" id="KW-0472">Membrane</keyword>
<proteinExistence type="predicted"/>
<feature type="transmembrane region" description="Helical" evidence="1">
    <location>
        <begin position="177"/>
        <end position="199"/>
    </location>
</feature>
<evidence type="ECO:0000313" key="2">
    <source>
        <dbReference type="EMBL" id="OSS47662.1"/>
    </source>
</evidence>
<dbReference type="AlphaFoldDB" id="A0A1Y2LVM8"/>
<sequence length="279" mass="31857">MKMDFTTKEVNNSRRDVPAAAAVVPSNYFPSRVPGEIRNSIYKFVLQDAMASVREQTSERSLITCRRLYSVNRQIRDEFTSMVPLTVHLDKVPATFSMFFPPSCLFGHCSHSKRARCTTEVHIVLPIQILGSRDLTGILRTKYYPRNLSIDFSVEVPRFCHDIQKDFSVCKLFNKVFVNPFVALMAPFTSGALMSIWLISPPYSRRDEPFTWALGMRKSPTWLGKADRELITGCLTYLQQESAAFLVNARACASVQDKKGVLWGEWIGCEEIQRLVRKK</sequence>
<evidence type="ECO:0000256" key="1">
    <source>
        <dbReference type="SAM" id="Phobius"/>
    </source>
</evidence>
<protein>
    <recommendedName>
        <fullName evidence="4">F-box domain-containing protein</fullName>
    </recommendedName>
</protein>
<name>A0A1Y2LVM8_EPING</name>
<accession>A0A1Y2LVM8</accession>
<reference evidence="2 3" key="1">
    <citation type="journal article" date="2017" name="Genome Announc.">
        <title>Genome sequence of the saprophytic ascomycete Epicoccum nigrum ICMP 19927 strain isolated from New Zealand.</title>
        <authorList>
            <person name="Fokin M."/>
            <person name="Fleetwood D."/>
            <person name="Weir B.S."/>
            <person name="Villas-Boas S.G."/>
        </authorList>
    </citation>
    <scope>NUCLEOTIDE SEQUENCE [LARGE SCALE GENOMIC DNA]</scope>
    <source>
        <strain evidence="2 3">ICMP 19927</strain>
    </source>
</reference>